<protein>
    <submittedName>
        <fullName evidence="1">Uncharacterized protein</fullName>
    </submittedName>
</protein>
<dbReference type="AlphaFoldDB" id="A0A7Z1T3K1"/>
<dbReference type="Proteomes" id="UP000244190">
    <property type="component" value="Unassembled WGS sequence"/>
</dbReference>
<name>A0A7Z1T3K1_SALET</name>
<proteinExistence type="predicted"/>
<evidence type="ECO:0000313" key="1">
    <source>
        <dbReference type="EMBL" id="PTU35933.1"/>
    </source>
</evidence>
<gene>
    <name evidence="1" type="ORF">DBZ43_16190</name>
</gene>
<reference evidence="1 2" key="1">
    <citation type="submission" date="2018-04" db="EMBL/GenBank/DDBJ databases">
        <title>Whole genome sequencing of Salmonella enterica.</title>
        <authorList>
            <person name="Bell R."/>
        </authorList>
    </citation>
    <scope>NUCLEOTIDE SEQUENCE [LARGE SCALE GENOMIC DNA]</scope>
    <source>
        <strain evidence="1 2">CFSAN058507</strain>
    </source>
</reference>
<dbReference type="EMBL" id="QAQO01000011">
    <property type="protein sequence ID" value="PTU35933.1"/>
    <property type="molecule type" value="Genomic_DNA"/>
</dbReference>
<accession>A0A7Z1T3K1</accession>
<evidence type="ECO:0000313" key="2">
    <source>
        <dbReference type="Proteomes" id="UP000244190"/>
    </source>
</evidence>
<comment type="caution">
    <text evidence="1">The sequence shown here is derived from an EMBL/GenBank/DDBJ whole genome shotgun (WGS) entry which is preliminary data.</text>
</comment>
<sequence length="60" mass="7092">MRTLTPTRGMILARHHKLFMQISGVDIKHKKRGATSFPLVKGERIFIESCHPWEQDNNWF</sequence>
<organism evidence="1 2">
    <name type="scientific">Salmonella enterica I</name>
    <dbReference type="NCBI Taxonomy" id="59201"/>
    <lineage>
        <taxon>Bacteria</taxon>
        <taxon>Pseudomonadati</taxon>
        <taxon>Pseudomonadota</taxon>
        <taxon>Gammaproteobacteria</taxon>
        <taxon>Enterobacterales</taxon>
        <taxon>Enterobacteriaceae</taxon>
        <taxon>Salmonella</taxon>
    </lineage>
</organism>